<dbReference type="WBParaSite" id="NBR_0001608701-mRNA-1">
    <property type="protein sequence ID" value="NBR_0001608701-mRNA-1"/>
    <property type="gene ID" value="NBR_0001608701"/>
</dbReference>
<evidence type="ECO:0000313" key="1">
    <source>
        <dbReference type="EMBL" id="VDL79682.1"/>
    </source>
</evidence>
<dbReference type="AlphaFoldDB" id="A0A0N4YGY0"/>
<organism evidence="3">
    <name type="scientific">Nippostrongylus brasiliensis</name>
    <name type="common">Rat hookworm</name>
    <dbReference type="NCBI Taxonomy" id="27835"/>
    <lineage>
        <taxon>Eukaryota</taxon>
        <taxon>Metazoa</taxon>
        <taxon>Ecdysozoa</taxon>
        <taxon>Nematoda</taxon>
        <taxon>Chromadorea</taxon>
        <taxon>Rhabditida</taxon>
        <taxon>Rhabditina</taxon>
        <taxon>Rhabditomorpha</taxon>
        <taxon>Strongyloidea</taxon>
        <taxon>Heligmosomidae</taxon>
        <taxon>Nippostrongylus</taxon>
    </lineage>
</organism>
<protein>
    <submittedName>
        <fullName evidence="1 3">Uncharacterized protein</fullName>
    </submittedName>
</protein>
<keyword evidence="2" id="KW-1185">Reference proteome</keyword>
<name>A0A0N4YGY0_NIPBR</name>
<gene>
    <name evidence="1" type="ORF">NBR_LOCUS16088</name>
</gene>
<sequence>MGGIRAVVSIPSGANHTRCTDYQVYCLGIHGG</sequence>
<dbReference type="EMBL" id="UYSL01022031">
    <property type="protein sequence ID" value="VDL79682.1"/>
    <property type="molecule type" value="Genomic_DNA"/>
</dbReference>
<evidence type="ECO:0000313" key="2">
    <source>
        <dbReference type="Proteomes" id="UP000271162"/>
    </source>
</evidence>
<dbReference type="Proteomes" id="UP000271162">
    <property type="component" value="Unassembled WGS sequence"/>
</dbReference>
<accession>A0A0N4YGY0</accession>
<reference evidence="3" key="1">
    <citation type="submission" date="2017-02" db="UniProtKB">
        <authorList>
            <consortium name="WormBaseParasite"/>
        </authorList>
    </citation>
    <scope>IDENTIFICATION</scope>
</reference>
<evidence type="ECO:0000313" key="3">
    <source>
        <dbReference type="WBParaSite" id="NBR_0001608701-mRNA-1"/>
    </source>
</evidence>
<reference evidence="1 2" key="2">
    <citation type="submission" date="2018-11" db="EMBL/GenBank/DDBJ databases">
        <authorList>
            <consortium name="Pathogen Informatics"/>
        </authorList>
    </citation>
    <scope>NUCLEOTIDE SEQUENCE [LARGE SCALE GENOMIC DNA]</scope>
</reference>
<proteinExistence type="predicted"/>